<dbReference type="InterPro" id="IPR013083">
    <property type="entry name" value="Znf_RING/FYVE/PHD"/>
</dbReference>
<evidence type="ECO:0000256" key="2">
    <source>
        <dbReference type="ARBA" id="ARBA00022723"/>
    </source>
</evidence>
<sequence length="1703" mass="190757">MMSGRGAKKRGRPPKSGSFEKNRKFQYHLLKKPKYLQNLGNSSIASTPSASRASSPQGSDISRRSTRKLRGKSHKNKRGGLSGSYSRRGYNPQAADYHESEYHYGSDFGDDYSDKSEPEDERGSESSDGSVADGPASDSELSVSSLSTAGGTPRRVNTNLIRPPSPDPLWLQQERQIPPLDLPLSSDDLVIPQGLVFQAVGVYEVLRHFRHLVRLSPFRLEDLCAAVSCEDQSSLLIEVHLMLLKALLREEDAQQTHFGPLDHKDSVNITLFLLDVMTWPEILRIYAESDKSFDQNVVKILNSCEYPFTSVEDRLSVLQFLCNQFLITNPVRDDLLSEVPIHYDDHCRVCHRLGDLLCCETCPAVYHLECVDPPLVNVPSEDWQCALCKQHKTVGVTDCLPDAEKQGLFEAENGDVWYYSTTEQFQELLCILDSEEMETPLVRELLEMKQEITRQMAITERLTNQSKGNRKSYIEVENANIIKQREIKEEQKQNVELRLDDSKDDVSTIDGDVVNEVTIYATNPLALNKPQRNEERDKKRYMSHKFSLASSQDFKWIGLLNGTKPLLVGTLRQTLMHLEANIVLQFMHPNWNLLRKPWVLAVQSCQVPRDFSRALCVLQSCIKSAVWVPAWHDQLGHAKLTRTTASEREERKKLDKREKKERDEEEERYRTAYNFVKYSLGLRHQIWKQKGEEYRVHGQWGWLWNSSTRKLKKQYLNLKPSLDSVPASMRNLTIEKDDEEFEEIDVEKALSSSTRRYYPKMARKSKLDDFLARRTYLKFMEEKKMANLLTNIKKEEADVKSEDEKNIDVENDEPDTDLSSICAPAIDHKQKLNTSKEVEALRDQYQTISQITKHYKCYSQGCDKIDMSNILQGSAVKINCYSPLCITKGKLLNKLVSLLKGGIVNNSTLLGNSKENSKMSILEQYLLGKNSVNTSSNENILSDLLSAVACAQECDNKNTDNFVKRKSGECDINLKSEKVEVDNDLLKSESTLEESAVPAVGNEMDIDITCGSNDENEVEIGPLKELTDSDHNESQTDEALSDNIRPPIPKLKISRGRSSKSSSTSNKNDVKDGAYKVSVKKEENKALYRATINRRFGPGRPVKREDKHIKEENSEGVTRVYSTEIPKGKVYLKKVQTSAVEKKKKRTPVKYPLCSTFHTRSKAKTIMVLPHHELKKLSRQGGHNQVAGFSHSAKPNQSVWPYPCARPLLKTCWLYRTVNLQWLASAALQLRIMWACLRWDDMAAKAATADGKHQLTTDTEIVSLELLKHRHIGQFSERTQYLRRRVVIPLELPKTVREVTSIRSGLRKRKRAESPQNTEPQVSEEWVDEDKLELWEVRQYGERSEQRATPVTRTSTGKLPPRSAQPPPNAADLKDKMEQQLREQRAAHQQKRALEMSQGKDKGKATPSQNSGKSTLTSLLTTNSNTPAGQKTVIGSRRIIMTKGADGTTRVISQPIAGTPKSGDGPSSKSSSLKEGPQKVQILRAPDGKISVRGLLQGQQLIQMPDGKLHIVMAGQQGLSGQLVSASSPAPKAGDGTPSAEPSKSGEEPKPTQRIAAQSLQQVLVGGTRQVVVQAPQVVVASQQQQIVVNNPALVQQIAAGKIQLATVNGQQVLIRPTGNNQAQIVAHIGQSPAGGGLSVLTAPPPAPAPRVVPPPPPPPPPPPQQVELSEDELVEKRLLVGQPPGTIIKTVTAQVNYNPTIP</sequence>
<dbReference type="InterPro" id="IPR038028">
    <property type="entry name" value="BPTF"/>
</dbReference>
<evidence type="ECO:0000313" key="11">
    <source>
        <dbReference type="EMBL" id="KOB75103.1"/>
    </source>
</evidence>
<comment type="caution">
    <text evidence="11">The sequence shown here is derived from an EMBL/GenBank/DDBJ whole genome shotgun (WGS) entry which is preliminary data.</text>
</comment>
<protein>
    <submittedName>
        <fullName evidence="11">Putative fetal alzheimer antigen, falz</fullName>
    </submittedName>
</protein>
<comment type="subcellular location">
    <subcellularLocation>
        <location evidence="1">Nucleus</location>
    </subcellularLocation>
</comment>
<evidence type="ECO:0000256" key="3">
    <source>
        <dbReference type="ARBA" id="ARBA00022771"/>
    </source>
</evidence>
<feature type="coiled-coil region" evidence="7">
    <location>
        <begin position="442"/>
        <end position="505"/>
    </location>
</feature>
<feature type="compositionally biased region" description="Low complexity" evidence="8">
    <location>
        <begin position="42"/>
        <end position="55"/>
    </location>
</feature>
<evidence type="ECO:0000259" key="9">
    <source>
        <dbReference type="PROSITE" id="PS50016"/>
    </source>
</evidence>
<dbReference type="SUPFAM" id="SSF57903">
    <property type="entry name" value="FYVE/PHD zinc finger"/>
    <property type="match status" value="1"/>
</dbReference>
<keyword evidence="7" id="KW-0175">Coiled coil</keyword>
<dbReference type="Pfam" id="PF15612">
    <property type="entry name" value="WHIM1"/>
    <property type="match status" value="1"/>
</dbReference>
<keyword evidence="3 6" id="KW-0863">Zinc-finger</keyword>
<feature type="region of interest" description="Disordered" evidence="8">
    <location>
        <begin position="1301"/>
        <end position="1325"/>
    </location>
</feature>
<feature type="region of interest" description="Disordered" evidence="8">
    <location>
        <begin position="1636"/>
        <end position="1670"/>
    </location>
</feature>
<keyword evidence="4" id="KW-0862">Zinc</keyword>
<dbReference type="InterPro" id="IPR028942">
    <property type="entry name" value="WHIM1_dom"/>
</dbReference>
<feature type="compositionally biased region" description="Low complexity" evidence="8">
    <location>
        <begin position="137"/>
        <end position="147"/>
    </location>
</feature>
<accession>A0A0L7LHR8</accession>
<dbReference type="GO" id="GO:0000978">
    <property type="term" value="F:RNA polymerase II cis-regulatory region sequence-specific DNA binding"/>
    <property type="evidence" value="ECO:0007669"/>
    <property type="project" value="TreeGrafter"/>
</dbReference>
<dbReference type="InterPro" id="IPR011011">
    <property type="entry name" value="Znf_FYVE_PHD"/>
</dbReference>
<feature type="region of interest" description="Disordered" evidence="8">
    <location>
        <begin position="1445"/>
        <end position="1480"/>
    </location>
</feature>
<dbReference type="Pfam" id="PF00628">
    <property type="entry name" value="PHD"/>
    <property type="match status" value="1"/>
</dbReference>
<dbReference type="PROSITE" id="PS01359">
    <property type="entry name" value="ZF_PHD_1"/>
    <property type="match status" value="1"/>
</dbReference>
<keyword evidence="5" id="KW-0539">Nucleus</keyword>
<feature type="region of interest" description="Disordered" evidence="8">
    <location>
        <begin position="1340"/>
        <end position="1430"/>
    </location>
</feature>
<proteinExistence type="predicted"/>
<feature type="compositionally biased region" description="Basic and acidic residues" evidence="8">
    <location>
        <begin position="112"/>
        <end position="125"/>
    </location>
</feature>
<evidence type="ECO:0000313" key="12">
    <source>
        <dbReference type="Proteomes" id="UP000037510"/>
    </source>
</evidence>
<evidence type="ECO:0000256" key="1">
    <source>
        <dbReference type="ARBA" id="ARBA00004123"/>
    </source>
</evidence>
<gene>
    <name evidence="11" type="ORF">OBRU01_04112</name>
</gene>
<dbReference type="PROSITE" id="PS50827">
    <property type="entry name" value="DDT"/>
    <property type="match status" value="1"/>
</dbReference>
<feature type="compositionally biased region" description="Basic residues" evidence="8">
    <location>
        <begin position="1"/>
        <end position="13"/>
    </location>
</feature>
<keyword evidence="2" id="KW-0479">Metal-binding</keyword>
<keyword evidence="12" id="KW-1185">Reference proteome</keyword>
<evidence type="ECO:0000259" key="10">
    <source>
        <dbReference type="PROSITE" id="PS50827"/>
    </source>
</evidence>
<feature type="domain" description="DDT" evidence="10">
    <location>
        <begin position="193"/>
        <end position="253"/>
    </location>
</feature>
<evidence type="ECO:0000256" key="7">
    <source>
        <dbReference type="SAM" id="Coils"/>
    </source>
</evidence>
<name>A0A0L7LHR8_OPEBR</name>
<dbReference type="Gene3D" id="3.30.40.10">
    <property type="entry name" value="Zinc/RING finger domain, C3HC4 (zinc finger)"/>
    <property type="match status" value="1"/>
</dbReference>
<feature type="compositionally biased region" description="Basic and acidic residues" evidence="8">
    <location>
        <begin position="645"/>
        <end position="663"/>
    </location>
</feature>
<feature type="coiled-coil region" evidence="7">
    <location>
        <begin position="785"/>
        <end position="812"/>
    </location>
</feature>
<dbReference type="InterPro" id="IPR019786">
    <property type="entry name" value="Zinc_finger_PHD-type_CS"/>
</dbReference>
<organism evidence="11 12">
    <name type="scientific">Operophtera brumata</name>
    <name type="common">Winter moth</name>
    <name type="synonym">Phalaena brumata</name>
    <dbReference type="NCBI Taxonomy" id="104452"/>
    <lineage>
        <taxon>Eukaryota</taxon>
        <taxon>Metazoa</taxon>
        <taxon>Ecdysozoa</taxon>
        <taxon>Arthropoda</taxon>
        <taxon>Hexapoda</taxon>
        <taxon>Insecta</taxon>
        <taxon>Pterygota</taxon>
        <taxon>Neoptera</taxon>
        <taxon>Endopterygota</taxon>
        <taxon>Lepidoptera</taxon>
        <taxon>Glossata</taxon>
        <taxon>Ditrysia</taxon>
        <taxon>Geometroidea</taxon>
        <taxon>Geometridae</taxon>
        <taxon>Larentiinae</taxon>
        <taxon>Operophtera</taxon>
    </lineage>
</organism>
<feature type="compositionally biased region" description="Pro residues" evidence="8">
    <location>
        <begin position="1643"/>
        <end position="1665"/>
    </location>
</feature>
<feature type="compositionally biased region" description="Basic and acidic residues" evidence="8">
    <location>
        <begin position="1025"/>
        <end position="1034"/>
    </location>
</feature>
<dbReference type="Pfam" id="PF02791">
    <property type="entry name" value="DDT"/>
    <property type="match status" value="1"/>
</dbReference>
<dbReference type="SMART" id="SM00571">
    <property type="entry name" value="DDT"/>
    <property type="match status" value="1"/>
</dbReference>
<evidence type="ECO:0000256" key="5">
    <source>
        <dbReference type="ARBA" id="ARBA00023242"/>
    </source>
</evidence>
<dbReference type="EMBL" id="JTDY01001022">
    <property type="protein sequence ID" value="KOB75103.1"/>
    <property type="molecule type" value="Genomic_DNA"/>
</dbReference>
<feature type="compositionally biased region" description="Basic and acidic residues" evidence="8">
    <location>
        <begin position="1372"/>
        <end position="1404"/>
    </location>
</feature>
<dbReference type="PANTHER" id="PTHR45975:SF2">
    <property type="entry name" value="NUCLEOSOME-REMODELING FACTOR SUBUNIT BPTF"/>
    <property type="match status" value="1"/>
</dbReference>
<dbReference type="PANTHER" id="PTHR45975">
    <property type="entry name" value="NUCLEOSOME-REMODELING FACTOR SUBUNIT BPTF"/>
    <property type="match status" value="1"/>
</dbReference>
<feature type="compositionally biased region" description="Low complexity" evidence="8">
    <location>
        <begin position="1460"/>
        <end position="1475"/>
    </location>
</feature>
<dbReference type="GO" id="GO:0008270">
    <property type="term" value="F:zinc ion binding"/>
    <property type="evidence" value="ECO:0007669"/>
    <property type="project" value="UniProtKB-KW"/>
</dbReference>
<dbReference type="GO" id="GO:0016589">
    <property type="term" value="C:NURF complex"/>
    <property type="evidence" value="ECO:0007669"/>
    <property type="project" value="InterPro"/>
</dbReference>
<feature type="compositionally biased region" description="Basic residues" evidence="8">
    <location>
        <begin position="24"/>
        <end position="34"/>
    </location>
</feature>
<evidence type="ECO:0000256" key="8">
    <source>
        <dbReference type="SAM" id="MobiDB-lite"/>
    </source>
</evidence>
<feature type="compositionally biased region" description="Low complexity" evidence="8">
    <location>
        <begin position="1414"/>
        <end position="1426"/>
    </location>
</feature>
<feature type="region of interest" description="Disordered" evidence="8">
    <location>
        <begin position="1522"/>
        <end position="1552"/>
    </location>
</feature>
<evidence type="ECO:0000256" key="6">
    <source>
        <dbReference type="PROSITE-ProRule" id="PRU00146"/>
    </source>
</evidence>
<feature type="region of interest" description="Disordered" evidence="8">
    <location>
        <begin position="643"/>
        <end position="663"/>
    </location>
</feature>
<feature type="region of interest" description="Disordered" evidence="8">
    <location>
        <begin position="1"/>
        <end position="167"/>
    </location>
</feature>
<feature type="region of interest" description="Disordered" evidence="8">
    <location>
        <begin position="1024"/>
        <end position="1076"/>
    </location>
</feature>
<dbReference type="Proteomes" id="UP000037510">
    <property type="component" value="Unassembled WGS sequence"/>
</dbReference>
<feature type="compositionally biased region" description="Basic residues" evidence="8">
    <location>
        <begin position="64"/>
        <end position="78"/>
    </location>
</feature>
<dbReference type="InterPro" id="IPR018501">
    <property type="entry name" value="DDT_dom"/>
</dbReference>
<reference evidence="11 12" key="1">
    <citation type="journal article" date="2015" name="Genome Biol. Evol.">
        <title>The genome of winter moth (Operophtera brumata) provides a genomic perspective on sexual dimorphism and phenology.</title>
        <authorList>
            <person name="Derks M.F."/>
            <person name="Smit S."/>
            <person name="Salis L."/>
            <person name="Schijlen E."/>
            <person name="Bossers A."/>
            <person name="Mateman C."/>
            <person name="Pijl A.S."/>
            <person name="de Ridder D."/>
            <person name="Groenen M.A."/>
            <person name="Visser M.E."/>
            <person name="Megens H.J."/>
        </authorList>
    </citation>
    <scope>NUCLEOTIDE SEQUENCE [LARGE SCALE GENOMIC DNA]</scope>
    <source>
        <strain evidence="11">WM2013NL</strain>
        <tissue evidence="11">Head and thorax</tissue>
    </source>
</reference>
<dbReference type="STRING" id="104452.A0A0L7LHR8"/>
<evidence type="ECO:0000256" key="4">
    <source>
        <dbReference type="ARBA" id="ARBA00022833"/>
    </source>
</evidence>
<dbReference type="CDD" id="cd15559">
    <property type="entry name" value="PHD1_BPTF"/>
    <property type="match status" value="1"/>
</dbReference>
<dbReference type="SMART" id="SM00249">
    <property type="entry name" value="PHD"/>
    <property type="match status" value="1"/>
</dbReference>
<dbReference type="InterPro" id="IPR019787">
    <property type="entry name" value="Znf_PHD-finger"/>
</dbReference>
<feature type="compositionally biased region" description="Polar residues" evidence="8">
    <location>
        <begin position="1347"/>
        <end position="1357"/>
    </location>
</feature>
<dbReference type="GO" id="GO:0006357">
    <property type="term" value="P:regulation of transcription by RNA polymerase II"/>
    <property type="evidence" value="ECO:0007669"/>
    <property type="project" value="InterPro"/>
</dbReference>
<dbReference type="PROSITE" id="PS50016">
    <property type="entry name" value="ZF_PHD_2"/>
    <property type="match status" value="1"/>
</dbReference>
<feature type="domain" description="PHD-type" evidence="9">
    <location>
        <begin position="344"/>
        <end position="391"/>
    </location>
</feature>
<dbReference type="InterPro" id="IPR001965">
    <property type="entry name" value="Znf_PHD"/>
</dbReference>